<accession>A0A6A6ID29</accession>
<evidence type="ECO:0000313" key="2">
    <source>
        <dbReference type="EMBL" id="KAF2247968.1"/>
    </source>
</evidence>
<dbReference type="Proteomes" id="UP000800094">
    <property type="component" value="Unassembled WGS sequence"/>
</dbReference>
<dbReference type="RefSeq" id="XP_033682972.1">
    <property type="nucleotide sequence ID" value="XM_033822106.1"/>
</dbReference>
<dbReference type="AlphaFoldDB" id="A0A6A6ID29"/>
<evidence type="ECO:0000313" key="3">
    <source>
        <dbReference type="Proteomes" id="UP000800094"/>
    </source>
</evidence>
<protein>
    <submittedName>
        <fullName evidence="2">Uncharacterized protein</fullName>
    </submittedName>
</protein>
<evidence type="ECO:0000256" key="1">
    <source>
        <dbReference type="SAM" id="MobiDB-lite"/>
    </source>
</evidence>
<gene>
    <name evidence="2" type="ORF">BU26DRAFT_325128</name>
</gene>
<keyword evidence="3" id="KW-1185">Reference proteome</keyword>
<name>A0A6A6ID29_9PLEO</name>
<organism evidence="2 3">
    <name type="scientific">Trematosphaeria pertusa</name>
    <dbReference type="NCBI Taxonomy" id="390896"/>
    <lineage>
        <taxon>Eukaryota</taxon>
        <taxon>Fungi</taxon>
        <taxon>Dikarya</taxon>
        <taxon>Ascomycota</taxon>
        <taxon>Pezizomycotina</taxon>
        <taxon>Dothideomycetes</taxon>
        <taxon>Pleosporomycetidae</taxon>
        <taxon>Pleosporales</taxon>
        <taxon>Massarineae</taxon>
        <taxon>Trematosphaeriaceae</taxon>
        <taxon>Trematosphaeria</taxon>
    </lineage>
</organism>
<dbReference type="EMBL" id="ML987196">
    <property type="protein sequence ID" value="KAF2247968.1"/>
    <property type="molecule type" value="Genomic_DNA"/>
</dbReference>
<reference evidence="2" key="1">
    <citation type="journal article" date="2020" name="Stud. Mycol.">
        <title>101 Dothideomycetes genomes: a test case for predicting lifestyles and emergence of pathogens.</title>
        <authorList>
            <person name="Haridas S."/>
            <person name="Albert R."/>
            <person name="Binder M."/>
            <person name="Bloem J."/>
            <person name="Labutti K."/>
            <person name="Salamov A."/>
            <person name="Andreopoulos B."/>
            <person name="Baker S."/>
            <person name="Barry K."/>
            <person name="Bills G."/>
            <person name="Bluhm B."/>
            <person name="Cannon C."/>
            <person name="Castanera R."/>
            <person name="Culley D."/>
            <person name="Daum C."/>
            <person name="Ezra D."/>
            <person name="Gonzalez J."/>
            <person name="Henrissat B."/>
            <person name="Kuo A."/>
            <person name="Liang C."/>
            <person name="Lipzen A."/>
            <person name="Lutzoni F."/>
            <person name="Magnuson J."/>
            <person name="Mondo S."/>
            <person name="Nolan M."/>
            <person name="Ohm R."/>
            <person name="Pangilinan J."/>
            <person name="Park H.-J."/>
            <person name="Ramirez L."/>
            <person name="Alfaro M."/>
            <person name="Sun H."/>
            <person name="Tritt A."/>
            <person name="Yoshinaga Y."/>
            <person name="Zwiers L.-H."/>
            <person name="Turgeon B."/>
            <person name="Goodwin S."/>
            <person name="Spatafora J."/>
            <person name="Crous P."/>
            <person name="Grigoriev I."/>
        </authorList>
    </citation>
    <scope>NUCLEOTIDE SEQUENCE</scope>
    <source>
        <strain evidence="2">CBS 122368</strain>
    </source>
</reference>
<proteinExistence type="predicted"/>
<dbReference type="GeneID" id="54575436"/>
<feature type="region of interest" description="Disordered" evidence="1">
    <location>
        <begin position="148"/>
        <end position="171"/>
    </location>
</feature>
<sequence length="303" mass="31594">MGRRTHSTGCTRLRCLRVRKGEVTTETSDRVQAVAEGGGGGSGWGQQLASALAAPSLPDCSQGGLICGYGSTLAANAVRGMVACTVVVSCTRAQWGEAPRIRCLGSLHATLPWHAFSTAVNSSSPARIRSTVLIAALSITFSLPETPSRRAPAASAGQRCPVPRPAREHTGGIRKPAGCAIIDAVPSRTGPAAQHDMLVYAPLADFRSPSTLNLPGSPGACPTASLVRGGINIDCLGLLNVWDRYSRPRSIGEIQYGPRGRRPVDGPCRCKGARGNSGVRSAQGYADIMYTRIDTQSLGSCTA</sequence>